<name>A0A6C0F9Q1_9ZZZZ</name>
<sequence>MFLTILIKICLIHLSIFITKYFFKVYTKYNTINIKQC</sequence>
<proteinExistence type="predicted"/>
<protein>
    <submittedName>
        <fullName evidence="2">Uncharacterized protein</fullName>
    </submittedName>
</protein>
<keyword evidence="1" id="KW-1133">Transmembrane helix</keyword>
<dbReference type="EMBL" id="MN738822">
    <property type="protein sequence ID" value="QHT37932.1"/>
    <property type="molecule type" value="Genomic_DNA"/>
</dbReference>
<feature type="transmembrane region" description="Helical" evidence="1">
    <location>
        <begin position="6"/>
        <end position="23"/>
    </location>
</feature>
<reference evidence="2" key="1">
    <citation type="journal article" date="2020" name="Nature">
        <title>Giant virus diversity and host interactions through global metagenomics.</title>
        <authorList>
            <person name="Schulz F."/>
            <person name="Roux S."/>
            <person name="Paez-Espino D."/>
            <person name="Jungbluth S."/>
            <person name="Walsh D.A."/>
            <person name="Denef V.J."/>
            <person name="McMahon K.D."/>
            <person name="Konstantinidis K.T."/>
            <person name="Eloe-Fadrosh E.A."/>
            <person name="Kyrpides N.C."/>
            <person name="Woyke T."/>
        </authorList>
    </citation>
    <scope>NUCLEOTIDE SEQUENCE</scope>
    <source>
        <strain evidence="2">GVMAG-S-ERX556049-19</strain>
    </source>
</reference>
<accession>A0A6C0F9Q1</accession>
<dbReference type="AlphaFoldDB" id="A0A6C0F9Q1"/>
<evidence type="ECO:0000313" key="2">
    <source>
        <dbReference type="EMBL" id="QHT37932.1"/>
    </source>
</evidence>
<keyword evidence="1" id="KW-0812">Transmembrane</keyword>
<organism evidence="2">
    <name type="scientific">viral metagenome</name>
    <dbReference type="NCBI Taxonomy" id="1070528"/>
    <lineage>
        <taxon>unclassified sequences</taxon>
        <taxon>metagenomes</taxon>
        <taxon>organismal metagenomes</taxon>
    </lineage>
</organism>
<evidence type="ECO:0000256" key="1">
    <source>
        <dbReference type="SAM" id="Phobius"/>
    </source>
</evidence>
<keyword evidence="1" id="KW-0472">Membrane</keyword>